<reference evidence="5 6" key="1">
    <citation type="journal article" date="2016" name="Proc. Natl. Acad. Sci. U.S.A.">
        <title>Comparative genomics of biotechnologically important yeasts.</title>
        <authorList>
            <person name="Riley R."/>
            <person name="Haridas S."/>
            <person name="Wolfe K.H."/>
            <person name="Lopes M.R."/>
            <person name="Hittinger C.T."/>
            <person name="Goeker M."/>
            <person name="Salamov A.A."/>
            <person name="Wisecaver J.H."/>
            <person name="Long T.M."/>
            <person name="Calvey C.H."/>
            <person name="Aerts A.L."/>
            <person name="Barry K.W."/>
            <person name="Choi C."/>
            <person name="Clum A."/>
            <person name="Coughlan A.Y."/>
            <person name="Deshpande S."/>
            <person name="Douglass A.P."/>
            <person name="Hanson S.J."/>
            <person name="Klenk H.-P."/>
            <person name="LaButti K.M."/>
            <person name="Lapidus A."/>
            <person name="Lindquist E.A."/>
            <person name="Lipzen A.M."/>
            <person name="Meier-Kolthoff J.P."/>
            <person name="Ohm R.A."/>
            <person name="Otillar R.P."/>
            <person name="Pangilinan J.L."/>
            <person name="Peng Y."/>
            <person name="Rokas A."/>
            <person name="Rosa C.A."/>
            <person name="Scheuner C."/>
            <person name="Sibirny A.A."/>
            <person name="Slot J.C."/>
            <person name="Stielow J.B."/>
            <person name="Sun H."/>
            <person name="Kurtzman C.P."/>
            <person name="Blackwell M."/>
            <person name="Grigoriev I.V."/>
            <person name="Jeffries T.W."/>
        </authorList>
    </citation>
    <scope>NUCLEOTIDE SEQUENCE [LARGE SCALE GENOMIC DNA]</scope>
    <source>
        <strain evidence="6">ATCC 58044 / CBS 1984 / NCYC 433 / NRRL Y-366-8</strain>
    </source>
</reference>
<dbReference type="SUPFAM" id="SSF48371">
    <property type="entry name" value="ARM repeat"/>
    <property type="match status" value="2"/>
</dbReference>
<dbReference type="STRING" id="683960.A0A1E3P201"/>
<evidence type="ECO:0000313" key="5">
    <source>
        <dbReference type="EMBL" id="ODQ59373.1"/>
    </source>
</evidence>
<dbReference type="InterPro" id="IPR003890">
    <property type="entry name" value="MIF4G-like_typ-3"/>
</dbReference>
<dbReference type="GO" id="GO:0005737">
    <property type="term" value="C:cytoplasm"/>
    <property type="evidence" value="ECO:0007669"/>
    <property type="project" value="UniProtKB-SubCell"/>
</dbReference>
<gene>
    <name evidence="5" type="ORF">WICANDRAFT_63871</name>
</gene>
<dbReference type="InterPro" id="IPR007193">
    <property type="entry name" value="Upf2/Nmd2_C"/>
</dbReference>
<feature type="region of interest" description="Disordered" evidence="3">
    <location>
        <begin position="766"/>
        <end position="826"/>
    </location>
</feature>
<dbReference type="GeneID" id="30200872"/>
<dbReference type="InterPro" id="IPR039762">
    <property type="entry name" value="Nmd2/UPF2"/>
</dbReference>
<dbReference type="InterPro" id="IPR016024">
    <property type="entry name" value="ARM-type_fold"/>
</dbReference>
<dbReference type="Gene3D" id="1.25.40.180">
    <property type="match status" value="3"/>
</dbReference>
<feature type="domain" description="MIF4G" evidence="4">
    <location>
        <begin position="343"/>
        <end position="529"/>
    </location>
</feature>
<dbReference type="GO" id="GO:0035145">
    <property type="term" value="C:exon-exon junction complex"/>
    <property type="evidence" value="ECO:0007669"/>
    <property type="project" value="TreeGrafter"/>
</dbReference>
<dbReference type="Proteomes" id="UP000094112">
    <property type="component" value="Unassembled WGS sequence"/>
</dbReference>
<dbReference type="GO" id="GO:0070478">
    <property type="term" value="P:nuclear-transcribed mRNA catabolic process, 3'-5' exonucleolytic nonsense-mediated decay"/>
    <property type="evidence" value="ECO:0007669"/>
    <property type="project" value="EnsemblFungi"/>
</dbReference>
<dbReference type="OrthoDB" id="27832at2759"/>
<dbReference type="GO" id="GO:0006310">
    <property type="term" value="P:DNA recombination"/>
    <property type="evidence" value="ECO:0007669"/>
    <property type="project" value="EnsemblFungi"/>
</dbReference>
<dbReference type="PANTHER" id="PTHR12839:SF7">
    <property type="entry name" value="REGULATOR OF NONSENSE TRANSCRIPTS 2"/>
    <property type="match status" value="1"/>
</dbReference>
<proteinExistence type="predicted"/>
<dbReference type="RefSeq" id="XP_019038580.1">
    <property type="nucleotide sequence ID" value="XM_019183626.1"/>
</dbReference>
<dbReference type="EMBL" id="KV454211">
    <property type="protein sequence ID" value="ODQ59373.1"/>
    <property type="molecule type" value="Genomic_DNA"/>
</dbReference>
<dbReference type="Pfam" id="PF04050">
    <property type="entry name" value="Upf2"/>
    <property type="match status" value="1"/>
</dbReference>
<comment type="subcellular location">
    <subcellularLocation>
        <location evidence="1">Cytoplasm</location>
    </subcellularLocation>
</comment>
<sequence length="954" mass="110530">MDEERKNELYKLNLSAWNDELEDSPTNLDTSLKKNNAFIKKLKTSINKDNQDSVLKDIKTLSLTKYLSEIIISSQEGLLKCTKSVDVPPAVEIISALHQRFNKEFTPQLLGWMLSNIGSPKAELDEKEEKERISKVKTLIRLLVEFESVGIFDSYKYVDPLPTFLIARAQKKESLTLAILKESLSYKMKVGLTVSIATSFVKRFPTLVETNEEINSTLKSYSEVIVHRTKDLHNFLNNLKNKRYKAQIRTGRTVEEMEVEIQKATDIFDRFKAAIEVLVPTFGLTAPSFEEEDKKSSAVESVIVNKDSGIWSNDEDRRFYQVFPEIPQELIDQATQESDSTKGKEMNDFLVQLETASTIKDIDDAALEFWKQGLVSKASKNRLFKQFTISKDIGRAKVYARFLKTCEPHLDDLKDQLLQYLDQGFRSQIYHNGLNFKNIMFFCEMIKFGLIPEHVVFHKIRSLILNLTTPNNIEILSIFFEISGKYLLSEHEKLMEEMLELLQAKRKNDKLTINNKMAISNLFLVLRPPSIKSIQSKSKTLKPQQAFLKTLIRSELKESTIKQISVIIRNADFDDVDNLETLRSLFTKPEKINYENIPALSHVLRNLRPDFKIYVVDTILEQIIRGLEINDYRYNRIRVAHCKYISEIHERKIISIGLIHDLLYKIVTFGHQYNNPAPNRYCELDPPDDYFRVHMVCTILQNIELRKKDISAKITIFLKYFDYYIYTKEAPLPKDCEFKVVNTFEQVKFERAVDLKQAVERMNEIIKAKGGPQADEAEEDEDDEEDADDIEEYDEDEDEQVDDQLNSDDLLNPETGATDDDESTQLSYEAYERKLQEEEERKIEEALEREFKRMVFESMNSTKTSKTVLELPQNIKGNKAEDLVAQEKISSKPTGGKIPFTLVTKNGKSIATKNLELPTNIKFASNVVEEERRRKNQKEQINKYILQAKFDDDD</sequence>
<dbReference type="Pfam" id="PF02854">
    <property type="entry name" value="MIF4G"/>
    <property type="match status" value="3"/>
</dbReference>
<feature type="compositionally biased region" description="Acidic residues" evidence="3">
    <location>
        <begin position="775"/>
        <end position="806"/>
    </location>
</feature>
<keyword evidence="2" id="KW-0963">Cytoplasm</keyword>
<organism evidence="5 6">
    <name type="scientific">Wickerhamomyces anomalus (strain ATCC 58044 / CBS 1984 / NCYC 433 / NRRL Y-366-8)</name>
    <name type="common">Yeast</name>
    <name type="synonym">Hansenula anomala</name>
    <dbReference type="NCBI Taxonomy" id="683960"/>
    <lineage>
        <taxon>Eukaryota</taxon>
        <taxon>Fungi</taxon>
        <taxon>Dikarya</taxon>
        <taxon>Ascomycota</taxon>
        <taxon>Saccharomycotina</taxon>
        <taxon>Saccharomycetes</taxon>
        <taxon>Phaffomycetales</taxon>
        <taxon>Wickerhamomycetaceae</taxon>
        <taxon>Wickerhamomyces</taxon>
    </lineage>
</organism>
<dbReference type="PANTHER" id="PTHR12839">
    <property type="entry name" value="NONSENSE-MEDIATED MRNA DECAY PROTEIN 2 UP-FRAMESHIFT SUPPRESSOR 2"/>
    <property type="match status" value="1"/>
</dbReference>
<name>A0A1E3P201_WICAA</name>
<feature type="domain" description="MIF4G" evidence="4">
    <location>
        <begin position="546"/>
        <end position="750"/>
    </location>
</feature>
<dbReference type="SMART" id="SM00543">
    <property type="entry name" value="MIF4G"/>
    <property type="match status" value="3"/>
</dbReference>
<keyword evidence="6" id="KW-1185">Reference proteome</keyword>
<accession>A0A1E3P201</accession>
<dbReference type="GO" id="GO:0003723">
    <property type="term" value="F:RNA binding"/>
    <property type="evidence" value="ECO:0007669"/>
    <property type="project" value="InterPro"/>
</dbReference>
<evidence type="ECO:0000256" key="2">
    <source>
        <dbReference type="ARBA" id="ARBA00022490"/>
    </source>
</evidence>
<evidence type="ECO:0000259" key="4">
    <source>
        <dbReference type="SMART" id="SM00543"/>
    </source>
</evidence>
<feature type="domain" description="MIF4G" evidence="4">
    <location>
        <begin position="32"/>
        <end position="243"/>
    </location>
</feature>
<evidence type="ECO:0000256" key="3">
    <source>
        <dbReference type="SAM" id="MobiDB-lite"/>
    </source>
</evidence>
<evidence type="ECO:0000256" key="1">
    <source>
        <dbReference type="ARBA" id="ARBA00004496"/>
    </source>
</evidence>
<protein>
    <recommendedName>
        <fullName evidence="4">MIF4G domain-containing protein</fullName>
    </recommendedName>
</protein>
<dbReference type="AlphaFoldDB" id="A0A1E3P201"/>
<evidence type="ECO:0000313" key="6">
    <source>
        <dbReference type="Proteomes" id="UP000094112"/>
    </source>
</evidence>